<comment type="caution">
    <text evidence="1">The sequence shown here is derived from an EMBL/GenBank/DDBJ whole genome shotgun (WGS) entry which is preliminary data.</text>
</comment>
<gene>
    <name evidence="1" type="ORF">K7432_008809</name>
</gene>
<sequence length="98" mass="11393">MISSSVRRISKRLSFKPTDPLPNNDCGFCHGDHVSSECAEAVSELERYVVHNSSHMLQDQRVDFSESWELNMDLARIRTSIYRLSCRRLVNQDFTFKP</sequence>
<dbReference type="EMBL" id="JASJQH010007383">
    <property type="protein sequence ID" value="KAK9709766.1"/>
    <property type="molecule type" value="Genomic_DNA"/>
</dbReference>
<protein>
    <submittedName>
        <fullName evidence="1">Uncharacterized protein</fullName>
    </submittedName>
</protein>
<reference evidence="1 2" key="1">
    <citation type="submission" date="2023-04" db="EMBL/GenBank/DDBJ databases">
        <title>Genome of Basidiobolus ranarum AG-B5.</title>
        <authorList>
            <person name="Stajich J.E."/>
            <person name="Carter-House D."/>
            <person name="Gryganskyi A."/>
        </authorList>
    </citation>
    <scope>NUCLEOTIDE SEQUENCE [LARGE SCALE GENOMIC DNA]</scope>
    <source>
        <strain evidence="1 2">AG-B5</strain>
    </source>
</reference>
<proteinExistence type="predicted"/>
<evidence type="ECO:0000313" key="1">
    <source>
        <dbReference type="EMBL" id="KAK9709766.1"/>
    </source>
</evidence>
<evidence type="ECO:0000313" key="2">
    <source>
        <dbReference type="Proteomes" id="UP001479436"/>
    </source>
</evidence>
<organism evidence="1 2">
    <name type="scientific">Basidiobolus ranarum</name>
    <dbReference type="NCBI Taxonomy" id="34480"/>
    <lineage>
        <taxon>Eukaryota</taxon>
        <taxon>Fungi</taxon>
        <taxon>Fungi incertae sedis</taxon>
        <taxon>Zoopagomycota</taxon>
        <taxon>Entomophthoromycotina</taxon>
        <taxon>Basidiobolomycetes</taxon>
        <taxon>Basidiobolales</taxon>
        <taxon>Basidiobolaceae</taxon>
        <taxon>Basidiobolus</taxon>
    </lineage>
</organism>
<name>A0ABR2VYD4_9FUNG</name>
<keyword evidence="2" id="KW-1185">Reference proteome</keyword>
<dbReference type="Proteomes" id="UP001479436">
    <property type="component" value="Unassembled WGS sequence"/>
</dbReference>
<accession>A0ABR2VYD4</accession>